<dbReference type="GO" id="GO:0006508">
    <property type="term" value="P:proteolysis"/>
    <property type="evidence" value="ECO:0007669"/>
    <property type="project" value="UniProtKB-KW"/>
</dbReference>
<keyword evidence="3 5" id="KW-0378">Hydrolase</keyword>
<accession>A0A1H8KMB6</accession>
<dbReference type="PANTHER" id="PTHR43806">
    <property type="entry name" value="PEPTIDASE S8"/>
    <property type="match status" value="1"/>
</dbReference>
<dbReference type="Gene3D" id="3.40.50.200">
    <property type="entry name" value="Peptidase S8/S53 domain"/>
    <property type="match status" value="1"/>
</dbReference>
<name>A0A1H8KMB6_9RHOB</name>
<feature type="compositionally biased region" description="Acidic residues" evidence="6">
    <location>
        <begin position="37"/>
        <end position="47"/>
    </location>
</feature>
<organism evidence="9 10">
    <name type="scientific">Gemmobacter aquatilis</name>
    <dbReference type="NCBI Taxonomy" id="933059"/>
    <lineage>
        <taxon>Bacteria</taxon>
        <taxon>Pseudomonadati</taxon>
        <taxon>Pseudomonadota</taxon>
        <taxon>Alphaproteobacteria</taxon>
        <taxon>Rhodobacterales</taxon>
        <taxon>Paracoccaceae</taxon>
        <taxon>Gemmobacter</taxon>
    </lineage>
</organism>
<dbReference type="PANTHER" id="PTHR43806:SF11">
    <property type="entry name" value="CEREVISIN-RELATED"/>
    <property type="match status" value="1"/>
</dbReference>
<dbReference type="STRING" id="933059.SAMN04488103_109136"/>
<keyword evidence="10" id="KW-1185">Reference proteome</keyword>
<dbReference type="InterPro" id="IPR000209">
    <property type="entry name" value="Peptidase_S8/S53_dom"/>
</dbReference>
<feature type="region of interest" description="Disordered" evidence="6">
    <location>
        <begin position="22"/>
        <end position="74"/>
    </location>
</feature>
<evidence type="ECO:0000256" key="7">
    <source>
        <dbReference type="SAM" id="SignalP"/>
    </source>
</evidence>
<dbReference type="InterPro" id="IPR015500">
    <property type="entry name" value="Peptidase_S8_subtilisin-rel"/>
</dbReference>
<feature type="signal peptide" evidence="7">
    <location>
        <begin position="1"/>
        <end position="21"/>
    </location>
</feature>
<feature type="active site" description="Charge relay system" evidence="5">
    <location>
        <position position="401"/>
    </location>
</feature>
<feature type="chain" id="PRO_5011789201" evidence="7">
    <location>
        <begin position="22"/>
        <end position="476"/>
    </location>
</feature>
<evidence type="ECO:0000259" key="8">
    <source>
        <dbReference type="Pfam" id="PF00082"/>
    </source>
</evidence>
<dbReference type="AlphaFoldDB" id="A0A1H8KMB6"/>
<evidence type="ECO:0000256" key="6">
    <source>
        <dbReference type="SAM" id="MobiDB-lite"/>
    </source>
</evidence>
<evidence type="ECO:0000256" key="2">
    <source>
        <dbReference type="ARBA" id="ARBA00022670"/>
    </source>
</evidence>
<comment type="similarity">
    <text evidence="1 5">Belongs to the peptidase S8 family.</text>
</comment>
<feature type="compositionally biased region" description="Basic and acidic residues" evidence="6">
    <location>
        <begin position="48"/>
        <end position="58"/>
    </location>
</feature>
<keyword evidence="7" id="KW-0732">Signal</keyword>
<dbReference type="CDD" id="cd05561">
    <property type="entry name" value="Peptidases_S8_4"/>
    <property type="match status" value="1"/>
</dbReference>
<dbReference type="InterPro" id="IPR023828">
    <property type="entry name" value="Peptidase_S8_Ser-AS"/>
</dbReference>
<dbReference type="Pfam" id="PF00082">
    <property type="entry name" value="Peptidase_S8"/>
    <property type="match status" value="1"/>
</dbReference>
<gene>
    <name evidence="9" type="ORF">SAMN04488103_109136</name>
</gene>
<evidence type="ECO:0000313" key="10">
    <source>
        <dbReference type="Proteomes" id="UP000198761"/>
    </source>
</evidence>
<feature type="active site" description="Charge relay system" evidence="5">
    <location>
        <position position="213"/>
    </location>
</feature>
<evidence type="ECO:0000256" key="4">
    <source>
        <dbReference type="ARBA" id="ARBA00022825"/>
    </source>
</evidence>
<reference evidence="9 10" key="1">
    <citation type="submission" date="2016-10" db="EMBL/GenBank/DDBJ databases">
        <authorList>
            <person name="de Groot N.N."/>
        </authorList>
    </citation>
    <scope>NUCLEOTIDE SEQUENCE [LARGE SCALE GENOMIC DNA]</scope>
    <source>
        <strain evidence="9 10">DSM 3857</strain>
    </source>
</reference>
<evidence type="ECO:0000256" key="1">
    <source>
        <dbReference type="ARBA" id="ARBA00011073"/>
    </source>
</evidence>
<proteinExistence type="inferred from homology"/>
<evidence type="ECO:0000256" key="3">
    <source>
        <dbReference type="ARBA" id="ARBA00022801"/>
    </source>
</evidence>
<feature type="domain" description="Peptidase S8/S53" evidence="8">
    <location>
        <begin position="208"/>
        <end position="449"/>
    </location>
</feature>
<evidence type="ECO:0000313" key="9">
    <source>
        <dbReference type="EMBL" id="SEN94015.1"/>
    </source>
</evidence>
<keyword evidence="2 5" id="KW-0645">Protease</keyword>
<dbReference type="RefSeq" id="WP_091302781.1">
    <property type="nucleotide sequence ID" value="NZ_FOCE01000009.1"/>
</dbReference>
<feature type="active site" description="Charge relay system" evidence="5">
    <location>
        <position position="245"/>
    </location>
</feature>
<dbReference type="Proteomes" id="UP000198761">
    <property type="component" value="Unassembled WGS sequence"/>
</dbReference>
<dbReference type="PROSITE" id="PS00138">
    <property type="entry name" value="SUBTILASE_SER"/>
    <property type="match status" value="1"/>
</dbReference>
<dbReference type="InterPro" id="IPR036852">
    <property type="entry name" value="Peptidase_S8/S53_dom_sf"/>
</dbReference>
<dbReference type="InterPro" id="IPR050131">
    <property type="entry name" value="Peptidase_S8_subtilisin-like"/>
</dbReference>
<protein>
    <submittedName>
        <fullName evidence="9">Subtilase family protein</fullName>
    </submittedName>
</protein>
<dbReference type="EMBL" id="FOCE01000009">
    <property type="protein sequence ID" value="SEN94015.1"/>
    <property type="molecule type" value="Genomic_DNA"/>
</dbReference>
<dbReference type="OrthoDB" id="5405281at2"/>
<dbReference type="PROSITE" id="PS51892">
    <property type="entry name" value="SUBTILASE"/>
    <property type="match status" value="1"/>
</dbReference>
<evidence type="ECO:0000256" key="5">
    <source>
        <dbReference type="PROSITE-ProRule" id="PRU01240"/>
    </source>
</evidence>
<dbReference type="SUPFAM" id="SSF52743">
    <property type="entry name" value="Subtilisin-like"/>
    <property type="match status" value="1"/>
</dbReference>
<dbReference type="GO" id="GO:0004252">
    <property type="term" value="F:serine-type endopeptidase activity"/>
    <property type="evidence" value="ECO:0007669"/>
    <property type="project" value="UniProtKB-UniRule"/>
</dbReference>
<keyword evidence="4 5" id="KW-0720">Serine protease</keyword>
<dbReference type="PRINTS" id="PR00723">
    <property type="entry name" value="SUBTILISIN"/>
</dbReference>
<sequence length="476" mass="48602">MNRPALTRLTILLLITAMAGATPWAGGPDPSMGAAWADDDDDDGGRDDDDRGNGDRPTARAQGRGGPAPLRQRRVAPRVIAPAPVPPPPTFAPEIVTLGLTAGDAAVLLGEGFALIETRALPGFGRDLHRFAPPPGVTLTTARDRVRALPSGGTADFNHYYRSGQDILPAAAPSPAPADCRHGNCQSHALVGWPDAAARAARCAVPPVIGVIDTGVNQTHDLLTGARIDVQGLAAEGGDPSAKVHGTAVLSVLAGRPGSRVEGLLPEARYVVVDVFTRAGRDERADVVALLRGLDLMDSHGVRVVNLSLAGPANTALETMVRRLIEDRSMVLVAAVGNGGAQQPVAYPAAYAGVIGVTALDSRGRVYRAAQRGAEVDLAAPGVGLLLATSIRGARAQTGTSFATPFVTAAAALVLAQAPALGSEEVAARLAGTARDSGDTGRDDVFGHGLLQAGALCPALPAAERPAAPAILPPGE</sequence>